<feature type="chain" id="PRO_5010245639" description="PKD domain-containing protein" evidence="1">
    <location>
        <begin position="29"/>
        <end position="309"/>
    </location>
</feature>
<accession>A0A1H5J3T2</accession>
<dbReference type="Gene3D" id="2.60.40.10">
    <property type="entry name" value="Immunoglobulins"/>
    <property type="match status" value="1"/>
</dbReference>
<evidence type="ECO:0000256" key="1">
    <source>
        <dbReference type="SAM" id="SignalP"/>
    </source>
</evidence>
<dbReference type="InterPro" id="IPR013783">
    <property type="entry name" value="Ig-like_fold"/>
</dbReference>
<evidence type="ECO:0000313" key="4">
    <source>
        <dbReference type="Proteomes" id="UP000182725"/>
    </source>
</evidence>
<gene>
    <name evidence="3" type="ORF">SAMN04489740_1474</name>
</gene>
<sequence length="309" mass="32926">MSRRQPSLGGIIGAVSLATILQSGVASASVAEANDPPIAEWIDSGIETSGWVSIPGTDDEYGRSPSQGTSDPLIYDARVACTSGDSRIFEECAQVMPSCMSNIDSPDGKPGTVVYWYVAEASKTPPVWAFHSGPECIHGEKPRDILAEIAASIAHEFQRSPIVAATIGSQPGPHTLRGKETNVWAEATTQTFNLTMLGQQVTITATPTAYTWNYGDGTIWGPTPTHGAPLHQDRIGEQTQTSHIYTETGHLTINLTTHFNGSYTVNNGPQLPIPGQGNIASPPLPLTVWRAKTNLYADNCIQNPQGTGC</sequence>
<dbReference type="Proteomes" id="UP000182725">
    <property type="component" value="Unassembled WGS sequence"/>
</dbReference>
<name>A0A1H5J3T2_9MICC</name>
<reference evidence="3 4" key="1">
    <citation type="submission" date="2016-10" db="EMBL/GenBank/DDBJ databases">
        <authorList>
            <person name="de Groot N.N."/>
        </authorList>
    </citation>
    <scope>NUCLEOTIDE SEQUENCE [LARGE SCALE GENOMIC DNA]</scope>
    <source>
        <strain evidence="3 4">DSM 22274</strain>
    </source>
</reference>
<dbReference type="EMBL" id="FNTV01000001">
    <property type="protein sequence ID" value="SEE46278.1"/>
    <property type="molecule type" value="Genomic_DNA"/>
</dbReference>
<feature type="domain" description="PKD" evidence="2">
    <location>
        <begin position="204"/>
        <end position="256"/>
    </location>
</feature>
<dbReference type="GO" id="GO:0005975">
    <property type="term" value="P:carbohydrate metabolic process"/>
    <property type="evidence" value="ECO:0007669"/>
    <property type="project" value="UniProtKB-ARBA"/>
</dbReference>
<evidence type="ECO:0000259" key="2">
    <source>
        <dbReference type="PROSITE" id="PS50093"/>
    </source>
</evidence>
<dbReference type="InterPro" id="IPR000601">
    <property type="entry name" value="PKD_dom"/>
</dbReference>
<organism evidence="3 4">
    <name type="scientific">Arthrobacter alpinus</name>
    <dbReference type="NCBI Taxonomy" id="656366"/>
    <lineage>
        <taxon>Bacteria</taxon>
        <taxon>Bacillati</taxon>
        <taxon>Actinomycetota</taxon>
        <taxon>Actinomycetes</taxon>
        <taxon>Micrococcales</taxon>
        <taxon>Micrococcaceae</taxon>
        <taxon>Arthrobacter</taxon>
    </lineage>
</organism>
<feature type="signal peptide" evidence="1">
    <location>
        <begin position="1"/>
        <end position="28"/>
    </location>
</feature>
<proteinExistence type="predicted"/>
<evidence type="ECO:0000313" key="3">
    <source>
        <dbReference type="EMBL" id="SEE46278.1"/>
    </source>
</evidence>
<dbReference type="AlphaFoldDB" id="A0A1H5J3T2"/>
<keyword evidence="1" id="KW-0732">Signal</keyword>
<protein>
    <recommendedName>
        <fullName evidence="2">PKD domain-containing protein</fullName>
    </recommendedName>
</protein>
<dbReference type="PROSITE" id="PS50093">
    <property type="entry name" value="PKD"/>
    <property type="match status" value="1"/>
</dbReference>